<feature type="modified residue" description="4-aspartylphosphate" evidence="14">
    <location>
        <position position="567"/>
    </location>
</feature>
<dbReference type="InterPro" id="IPR008207">
    <property type="entry name" value="Sig_transdc_His_kin_Hpt_dom"/>
</dbReference>
<evidence type="ECO:0000256" key="2">
    <source>
        <dbReference type="ARBA" id="ARBA00004651"/>
    </source>
</evidence>
<dbReference type="InterPro" id="IPR036097">
    <property type="entry name" value="HisK_dim/P_sf"/>
</dbReference>
<keyword evidence="12 16" id="KW-0472">Membrane</keyword>
<accession>A0ABQ5Y9A6</accession>
<organism evidence="20 21">
    <name type="scientific">Vibrio hyugaensis</name>
    <dbReference type="NCBI Taxonomy" id="1534743"/>
    <lineage>
        <taxon>Bacteria</taxon>
        <taxon>Pseudomonadati</taxon>
        <taxon>Pseudomonadota</taxon>
        <taxon>Gammaproteobacteria</taxon>
        <taxon>Vibrionales</taxon>
        <taxon>Vibrionaceae</taxon>
        <taxon>Vibrio</taxon>
    </lineage>
</organism>
<dbReference type="CDD" id="cd17546">
    <property type="entry name" value="REC_hyHK_CKI1_RcsC-like"/>
    <property type="match status" value="1"/>
</dbReference>
<feature type="coiled-coil region" evidence="15">
    <location>
        <begin position="239"/>
        <end position="269"/>
    </location>
</feature>
<comment type="caution">
    <text evidence="20">The sequence shown here is derived from an EMBL/GenBank/DDBJ whole genome shotgun (WGS) entry which is preliminary data.</text>
</comment>
<dbReference type="Pfam" id="PF00512">
    <property type="entry name" value="HisKA"/>
    <property type="match status" value="1"/>
</dbReference>
<dbReference type="Gene3D" id="3.40.50.2300">
    <property type="match status" value="1"/>
</dbReference>
<dbReference type="CDD" id="cd16922">
    <property type="entry name" value="HATPase_EvgS-ArcB-TorS-like"/>
    <property type="match status" value="1"/>
</dbReference>
<feature type="domain" description="Histidine kinase" evidence="17">
    <location>
        <begin position="276"/>
        <end position="494"/>
    </location>
</feature>
<evidence type="ECO:0000256" key="11">
    <source>
        <dbReference type="ARBA" id="ARBA00023012"/>
    </source>
</evidence>
<dbReference type="CDD" id="cd00082">
    <property type="entry name" value="HisKA"/>
    <property type="match status" value="1"/>
</dbReference>
<keyword evidence="11" id="KW-0902">Two-component regulatory system</keyword>
<dbReference type="PANTHER" id="PTHR45339">
    <property type="entry name" value="HYBRID SIGNAL TRANSDUCTION HISTIDINE KINASE J"/>
    <property type="match status" value="1"/>
</dbReference>
<comment type="catalytic activity">
    <reaction evidence="1">
        <text>ATP + protein L-histidine = ADP + protein N-phospho-L-histidine.</text>
        <dbReference type="EC" id="2.7.13.3"/>
    </reaction>
</comment>
<dbReference type="SUPFAM" id="SSF47384">
    <property type="entry name" value="Homodimeric domain of signal transducing histidine kinase"/>
    <property type="match status" value="1"/>
</dbReference>
<dbReference type="SMART" id="SM00448">
    <property type="entry name" value="REC"/>
    <property type="match status" value="1"/>
</dbReference>
<keyword evidence="8" id="KW-0378">Hydrolase</keyword>
<evidence type="ECO:0000256" key="14">
    <source>
        <dbReference type="PROSITE-ProRule" id="PRU00169"/>
    </source>
</evidence>
<evidence type="ECO:0000256" key="15">
    <source>
        <dbReference type="SAM" id="Coils"/>
    </source>
</evidence>
<dbReference type="SMART" id="SM00387">
    <property type="entry name" value="HATPase_c"/>
    <property type="match status" value="1"/>
</dbReference>
<feature type="domain" description="HPt" evidence="19">
    <location>
        <begin position="680"/>
        <end position="776"/>
    </location>
</feature>
<dbReference type="Pfam" id="PF02518">
    <property type="entry name" value="HATPase_c"/>
    <property type="match status" value="1"/>
</dbReference>
<dbReference type="Pfam" id="PF01627">
    <property type="entry name" value="Hpt"/>
    <property type="match status" value="1"/>
</dbReference>
<dbReference type="SUPFAM" id="SSF52172">
    <property type="entry name" value="CheY-like"/>
    <property type="match status" value="1"/>
</dbReference>
<keyword evidence="21" id="KW-1185">Reference proteome</keyword>
<dbReference type="Gene3D" id="1.20.120.160">
    <property type="entry name" value="HPT domain"/>
    <property type="match status" value="1"/>
</dbReference>
<keyword evidence="20" id="KW-0808">Transferase</keyword>
<feature type="modified residue" description="Phosphohistidine" evidence="13">
    <location>
        <position position="719"/>
    </location>
</feature>
<dbReference type="PROSITE" id="PS50894">
    <property type="entry name" value="HPT"/>
    <property type="match status" value="1"/>
</dbReference>
<evidence type="ECO:0000256" key="1">
    <source>
        <dbReference type="ARBA" id="ARBA00000085"/>
    </source>
</evidence>
<evidence type="ECO:0000256" key="16">
    <source>
        <dbReference type="SAM" id="Phobius"/>
    </source>
</evidence>
<keyword evidence="10 16" id="KW-1133">Transmembrane helix</keyword>
<keyword evidence="5 14" id="KW-0597">Phosphoprotein</keyword>
<dbReference type="Pfam" id="PF00072">
    <property type="entry name" value="Response_reg"/>
    <property type="match status" value="1"/>
</dbReference>
<protein>
    <recommendedName>
        <fullName evidence="3">histidine kinase</fullName>
        <ecNumber evidence="3">2.7.13.3</ecNumber>
    </recommendedName>
</protein>
<dbReference type="InterPro" id="IPR011006">
    <property type="entry name" value="CheY-like_superfamily"/>
</dbReference>
<dbReference type="SUPFAM" id="SSF47226">
    <property type="entry name" value="Histidine-containing phosphotransfer domain, HPT domain"/>
    <property type="match status" value="1"/>
</dbReference>
<evidence type="ECO:0000256" key="13">
    <source>
        <dbReference type="PROSITE-ProRule" id="PRU00110"/>
    </source>
</evidence>
<keyword evidence="9" id="KW-0067">ATP-binding</keyword>
<evidence type="ECO:0000256" key="10">
    <source>
        <dbReference type="ARBA" id="ARBA00022989"/>
    </source>
</evidence>
<dbReference type="RefSeq" id="WP_045399716.1">
    <property type="nucleotide sequence ID" value="NZ_BBLD01000023.1"/>
</dbReference>
<dbReference type="PROSITE" id="PS50110">
    <property type="entry name" value="RESPONSE_REGULATORY"/>
    <property type="match status" value="1"/>
</dbReference>
<dbReference type="EC" id="2.7.13.3" evidence="3"/>
<feature type="transmembrane region" description="Helical" evidence="16">
    <location>
        <begin position="222"/>
        <end position="240"/>
    </location>
</feature>
<dbReference type="Gene3D" id="3.30.565.10">
    <property type="entry name" value="Histidine kinase-like ATPase, C-terminal domain"/>
    <property type="match status" value="1"/>
</dbReference>
<evidence type="ECO:0000256" key="7">
    <source>
        <dbReference type="ARBA" id="ARBA00022741"/>
    </source>
</evidence>
<dbReference type="InterPro" id="IPR003661">
    <property type="entry name" value="HisK_dim/P_dom"/>
</dbReference>
<dbReference type="PANTHER" id="PTHR45339:SF1">
    <property type="entry name" value="HYBRID SIGNAL TRANSDUCTION HISTIDINE KINASE J"/>
    <property type="match status" value="1"/>
</dbReference>
<dbReference type="InterPro" id="IPR005467">
    <property type="entry name" value="His_kinase_dom"/>
</dbReference>
<keyword evidence="4" id="KW-1003">Cell membrane</keyword>
<evidence type="ECO:0000256" key="12">
    <source>
        <dbReference type="ARBA" id="ARBA00023136"/>
    </source>
</evidence>
<sequence length="787" mass="89778">MSKFRLLNALLFLVIAVMMVLAYMTHVNSKNTQALHSSLTEIGHHLIEERDTVVNRYHANSRKNYEITQNLVELELAAEKLCEDFEQSIWFSFTPTKARVKNIVAQFDGKVRDATQTLDMLIGVQVANQYELLTLHNIYKEQFGAKAEDVWLEEHYFDFLTHVALQGSNPESKNISLFLNRLRQSERKIELLTNKILEGHYFEFVEYSEHQLLEFVQREARLTWFFVLLSIILLVAVFMLQTQHRVNRLKQLNDDLTEATDKAERAAKAKSQFLATMSHELRTPMNGVLGISQIIASETQEPKTKEHIKVILDSGQHLMTILNDILDFSKVEENKLDLEEAPFSLSQVLTPVCSAIQPLVEEKNIQLLVENEVPDQVEFKGDCARIRQILFNLAGNAVKFTHDGHVLIRSELDQERRHLVLSVNDTGIGIPEDKQDRIFNSFEQADTSTTRKFGGTGLGLAIVKKITELMGGEVNIKSVEGIGTQFLVDIPITWEERQILQQEQAKVESNRESKSNLHILLAEDNRVNAIVAKGFCEKLGHTVEIAENGLIATKKAQENYYDLILMDNHMPEMNGIEATRFIRENLGVKTLLFAYTADVFREAHDNFIEAGADHVLTKPLQRESFADALKQFSSRLPVQENGEEGQSNNVVQLHREPIEKLRLTEEELTHSETVEILKEEPEALVDLLQSIVCDFETAVDELIEFFMAENLESLYRTLHTTKGMALNLGLDTLANQALEIETQVKNQQVPDIEQLQKLINRLQVNVHQGQRLIEKSRAQINDSNQVI</sequence>
<dbReference type="InterPro" id="IPR001789">
    <property type="entry name" value="Sig_transdc_resp-reg_receiver"/>
</dbReference>
<keyword evidence="7" id="KW-0547">Nucleotide-binding</keyword>
<keyword evidence="15" id="KW-0175">Coiled coil</keyword>
<gene>
    <name evidence="20" type="ORF">GCM10007906_38260</name>
</gene>
<proteinExistence type="predicted"/>
<feature type="domain" description="Response regulatory" evidence="18">
    <location>
        <begin position="518"/>
        <end position="633"/>
    </location>
</feature>
<evidence type="ECO:0000256" key="3">
    <source>
        <dbReference type="ARBA" id="ARBA00012438"/>
    </source>
</evidence>
<name>A0ABQ5Y9A6_9VIBR</name>
<evidence type="ECO:0000259" key="17">
    <source>
        <dbReference type="PROSITE" id="PS50109"/>
    </source>
</evidence>
<evidence type="ECO:0000313" key="20">
    <source>
        <dbReference type="EMBL" id="GLR06238.1"/>
    </source>
</evidence>
<evidence type="ECO:0000313" key="21">
    <source>
        <dbReference type="Proteomes" id="UP001156669"/>
    </source>
</evidence>
<dbReference type="SMART" id="SM00388">
    <property type="entry name" value="HisKA"/>
    <property type="match status" value="1"/>
</dbReference>
<dbReference type="PRINTS" id="PR00344">
    <property type="entry name" value="BCTRLSENSOR"/>
</dbReference>
<evidence type="ECO:0000256" key="6">
    <source>
        <dbReference type="ARBA" id="ARBA00022692"/>
    </source>
</evidence>
<dbReference type="Proteomes" id="UP001156669">
    <property type="component" value="Unassembled WGS sequence"/>
</dbReference>
<keyword evidence="6 16" id="KW-0812">Transmembrane</keyword>
<reference evidence="21" key="1">
    <citation type="journal article" date="2019" name="Int. J. Syst. Evol. Microbiol.">
        <title>The Global Catalogue of Microorganisms (GCM) 10K type strain sequencing project: providing services to taxonomists for standard genome sequencing and annotation.</title>
        <authorList>
            <consortium name="The Broad Institute Genomics Platform"/>
            <consortium name="The Broad Institute Genome Sequencing Center for Infectious Disease"/>
            <person name="Wu L."/>
            <person name="Ma J."/>
        </authorList>
    </citation>
    <scope>NUCLEOTIDE SEQUENCE [LARGE SCALE GENOMIC DNA]</scope>
    <source>
        <strain evidence="21">NBRC 110633</strain>
    </source>
</reference>
<dbReference type="InterPro" id="IPR003594">
    <property type="entry name" value="HATPase_dom"/>
</dbReference>
<dbReference type="GO" id="GO:0016301">
    <property type="term" value="F:kinase activity"/>
    <property type="evidence" value="ECO:0007669"/>
    <property type="project" value="UniProtKB-KW"/>
</dbReference>
<dbReference type="PROSITE" id="PS50109">
    <property type="entry name" value="HIS_KIN"/>
    <property type="match status" value="1"/>
</dbReference>
<dbReference type="InterPro" id="IPR036641">
    <property type="entry name" value="HPT_dom_sf"/>
</dbReference>
<keyword evidence="20" id="KW-0418">Kinase</keyword>
<evidence type="ECO:0000256" key="4">
    <source>
        <dbReference type="ARBA" id="ARBA00022475"/>
    </source>
</evidence>
<evidence type="ECO:0000256" key="9">
    <source>
        <dbReference type="ARBA" id="ARBA00022840"/>
    </source>
</evidence>
<dbReference type="Gene3D" id="1.10.287.130">
    <property type="match status" value="1"/>
</dbReference>
<dbReference type="InterPro" id="IPR036890">
    <property type="entry name" value="HATPase_C_sf"/>
</dbReference>
<dbReference type="InterPro" id="IPR004358">
    <property type="entry name" value="Sig_transdc_His_kin-like_C"/>
</dbReference>
<evidence type="ECO:0000256" key="8">
    <source>
        <dbReference type="ARBA" id="ARBA00022801"/>
    </source>
</evidence>
<evidence type="ECO:0000256" key="5">
    <source>
        <dbReference type="ARBA" id="ARBA00022553"/>
    </source>
</evidence>
<evidence type="ECO:0000259" key="19">
    <source>
        <dbReference type="PROSITE" id="PS50894"/>
    </source>
</evidence>
<comment type="subcellular location">
    <subcellularLocation>
        <location evidence="2">Cell membrane</location>
        <topology evidence="2">Multi-pass membrane protein</topology>
    </subcellularLocation>
</comment>
<dbReference type="EMBL" id="BSOE01000058">
    <property type="protein sequence ID" value="GLR06238.1"/>
    <property type="molecule type" value="Genomic_DNA"/>
</dbReference>
<evidence type="ECO:0000259" key="18">
    <source>
        <dbReference type="PROSITE" id="PS50110"/>
    </source>
</evidence>
<dbReference type="SUPFAM" id="SSF55874">
    <property type="entry name" value="ATPase domain of HSP90 chaperone/DNA topoisomerase II/histidine kinase"/>
    <property type="match status" value="1"/>
</dbReference>